<reference evidence="2 3" key="1">
    <citation type="submission" date="2013-07" db="EMBL/GenBank/DDBJ databases">
        <title>The Genome Sequence of Cryptococcus heveanensis BCC8398.</title>
        <authorList>
            <consortium name="The Broad Institute Genome Sequencing Platform"/>
            <person name="Cuomo C."/>
            <person name="Litvintseva A."/>
            <person name="Chen Y."/>
            <person name="Heitman J."/>
            <person name="Sun S."/>
            <person name="Springer D."/>
            <person name="Dromer F."/>
            <person name="Young S.K."/>
            <person name="Zeng Q."/>
            <person name="Gargeya S."/>
            <person name="Fitzgerald M."/>
            <person name="Abouelleil A."/>
            <person name="Alvarado L."/>
            <person name="Berlin A.M."/>
            <person name="Chapman S.B."/>
            <person name="Dewar J."/>
            <person name="Goldberg J."/>
            <person name="Griggs A."/>
            <person name="Gujja S."/>
            <person name="Hansen M."/>
            <person name="Howarth C."/>
            <person name="Imamovic A."/>
            <person name="Larimer J."/>
            <person name="McCowan C."/>
            <person name="Murphy C."/>
            <person name="Pearson M."/>
            <person name="Priest M."/>
            <person name="Roberts A."/>
            <person name="Saif S."/>
            <person name="Shea T."/>
            <person name="Sykes S."/>
            <person name="Wortman J."/>
            <person name="Nusbaum C."/>
            <person name="Birren B."/>
        </authorList>
    </citation>
    <scope>NUCLEOTIDE SEQUENCE [LARGE SCALE GENOMIC DNA]</scope>
    <source>
        <strain evidence="2 3">BCC8398</strain>
    </source>
</reference>
<name>A0A1B9H171_9TREE</name>
<proteinExistence type="predicted"/>
<sequence>MSNQFPPRPQTASSSSPPSSSMPAPPSQPSSSPSSSTPPNVLKALSRSPEKQYTGPSRSSLSPPRSKVEAERYFAKLGGGAQGETLLPTRGSKLLGVGGWLLGGSHEVWSACSAIPSFPSQCLFE</sequence>
<gene>
    <name evidence="2" type="ORF">I316_00904</name>
</gene>
<evidence type="ECO:0000256" key="1">
    <source>
        <dbReference type="SAM" id="MobiDB-lite"/>
    </source>
</evidence>
<keyword evidence="3" id="KW-1185">Reference proteome</keyword>
<dbReference type="AlphaFoldDB" id="A0A1B9H171"/>
<dbReference type="STRING" id="1296120.A0A1B9H171"/>
<accession>A0A1B9H171</accession>
<dbReference type="Proteomes" id="UP000092666">
    <property type="component" value="Unassembled WGS sequence"/>
</dbReference>
<feature type="region of interest" description="Disordered" evidence="1">
    <location>
        <begin position="1"/>
        <end position="68"/>
    </location>
</feature>
<protein>
    <submittedName>
        <fullName evidence="2">Uncharacterized protein</fullName>
    </submittedName>
</protein>
<evidence type="ECO:0000313" key="2">
    <source>
        <dbReference type="EMBL" id="OCF37000.1"/>
    </source>
</evidence>
<reference evidence="3" key="2">
    <citation type="submission" date="2013-12" db="EMBL/GenBank/DDBJ databases">
        <title>Evolution of pathogenesis and genome organization in the Tremellales.</title>
        <authorList>
            <person name="Cuomo C."/>
            <person name="Litvintseva A."/>
            <person name="Heitman J."/>
            <person name="Chen Y."/>
            <person name="Sun S."/>
            <person name="Springer D."/>
            <person name="Dromer F."/>
            <person name="Young S."/>
            <person name="Zeng Q."/>
            <person name="Chapman S."/>
            <person name="Gujja S."/>
            <person name="Saif S."/>
            <person name="Birren B."/>
        </authorList>
    </citation>
    <scope>NUCLEOTIDE SEQUENCE [LARGE SCALE GENOMIC DNA]</scope>
    <source>
        <strain evidence="3">BCC8398</strain>
    </source>
</reference>
<evidence type="ECO:0000313" key="3">
    <source>
        <dbReference type="Proteomes" id="UP000092666"/>
    </source>
</evidence>
<feature type="compositionally biased region" description="Low complexity" evidence="1">
    <location>
        <begin position="10"/>
        <end position="22"/>
    </location>
</feature>
<feature type="compositionally biased region" description="Low complexity" evidence="1">
    <location>
        <begin position="29"/>
        <end position="39"/>
    </location>
</feature>
<dbReference type="EMBL" id="KI669493">
    <property type="protein sequence ID" value="OCF37000.1"/>
    <property type="molecule type" value="Genomic_DNA"/>
</dbReference>
<feature type="compositionally biased region" description="Low complexity" evidence="1">
    <location>
        <begin position="56"/>
        <end position="65"/>
    </location>
</feature>
<organism evidence="2 3">
    <name type="scientific">Kwoniella heveanensis BCC8398</name>
    <dbReference type="NCBI Taxonomy" id="1296120"/>
    <lineage>
        <taxon>Eukaryota</taxon>
        <taxon>Fungi</taxon>
        <taxon>Dikarya</taxon>
        <taxon>Basidiomycota</taxon>
        <taxon>Agaricomycotina</taxon>
        <taxon>Tremellomycetes</taxon>
        <taxon>Tremellales</taxon>
        <taxon>Cryptococcaceae</taxon>
        <taxon>Kwoniella</taxon>
    </lineage>
</organism>